<proteinExistence type="predicted"/>
<dbReference type="Proteomes" id="UP000699042">
    <property type="component" value="Unassembled WGS sequence"/>
</dbReference>
<feature type="region of interest" description="Disordered" evidence="1">
    <location>
        <begin position="164"/>
        <end position="192"/>
    </location>
</feature>
<feature type="domain" description="HNH nuclease" evidence="2">
    <location>
        <begin position="201"/>
        <end position="282"/>
    </location>
</feature>
<protein>
    <submittedName>
        <fullName evidence="3">Integral membrane protein</fullName>
    </submittedName>
</protein>
<evidence type="ECO:0000313" key="3">
    <source>
        <dbReference type="EMBL" id="KAG7053574.1"/>
    </source>
</evidence>
<evidence type="ECO:0000256" key="1">
    <source>
        <dbReference type="SAM" id="MobiDB-lite"/>
    </source>
</evidence>
<dbReference type="InterPro" id="IPR003615">
    <property type="entry name" value="HNH_nuc"/>
</dbReference>
<dbReference type="AlphaFoldDB" id="A0A9P7UEE4"/>
<sequence>MMALTLMAEIFERNYLDINTLTRRQITNRKGSLSDHLYTMSTTEGLPDPNYLGDFEQKLLLIRKIYGSLDEITMPELKTARFWSGLWVLDVHSLVDIAEKLEEVRPCRAFYTYLTKHISAAADFPRLIRTFMKGYDQGKDSGVAQFDEEISGDTASSATKKCRASSSEQWAAPKKTLQEPPKRTRNKAKSDEALERDNKRCIVTNMELPKVCHIVPFALSTCKRVLWSLLHGMKVWYGEEAMNKVQFILCEEDDDSIIDEPANMLCLNAKLHEYWADGKFMLKPNGKPYVVAVEDDSVTAERQPANQSNSRHSMRTRSAARRTVNKLRWCQEMTFHWLRWTNIKMTDRVNYVWDPRDEFQPRDHETLGATSPDPWETVTDGKLIKVYADREADLPSYDLLQLQANLVTGFSLTAGADPKLYDSDGEDLYEFL</sequence>
<organism evidence="3 4">
    <name type="scientific">Colletotrichum scovillei</name>
    <dbReference type="NCBI Taxonomy" id="1209932"/>
    <lineage>
        <taxon>Eukaryota</taxon>
        <taxon>Fungi</taxon>
        <taxon>Dikarya</taxon>
        <taxon>Ascomycota</taxon>
        <taxon>Pezizomycotina</taxon>
        <taxon>Sordariomycetes</taxon>
        <taxon>Hypocreomycetidae</taxon>
        <taxon>Glomerellales</taxon>
        <taxon>Glomerellaceae</taxon>
        <taxon>Colletotrichum</taxon>
        <taxon>Colletotrichum acutatum species complex</taxon>
    </lineage>
</organism>
<feature type="compositionally biased region" description="Basic and acidic residues" evidence="1">
    <location>
        <begin position="176"/>
        <end position="192"/>
    </location>
</feature>
<accession>A0A9P7UEE4</accession>
<name>A0A9P7UEE4_9PEZI</name>
<reference evidence="3" key="1">
    <citation type="submission" date="2021-05" db="EMBL/GenBank/DDBJ databases">
        <title>Comparative genomics of three Colletotrichum scovillei strains and genetic complementation revealed genes involved fungal growth and virulence on chili pepper.</title>
        <authorList>
            <person name="Hsieh D.-K."/>
            <person name="Chuang S.-C."/>
            <person name="Chen C.-Y."/>
            <person name="Chao Y.-T."/>
            <person name="Lu M.-Y.J."/>
            <person name="Lee M.-H."/>
            <person name="Shih M.-C."/>
        </authorList>
    </citation>
    <scope>NUCLEOTIDE SEQUENCE</scope>
    <source>
        <strain evidence="3">Coll-153</strain>
    </source>
</reference>
<keyword evidence="4" id="KW-1185">Reference proteome</keyword>
<feature type="region of interest" description="Disordered" evidence="1">
    <location>
        <begin position="298"/>
        <end position="317"/>
    </location>
</feature>
<evidence type="ECO:0000259" key="2">
    <source>
        <dbReference type="Pfam" id="PF13391"/>
    </source>
</evidence>
<dbReference type="EMBL" id="JAESDN010000003">
    <property type="protein sequence ID" value="KAG7053574.1"/>
    <property type="molecule type" value="Genomic_DNA"/>
</dbReference>
<dbReference type="Pfam" id="PF13391">
    <property type="entry name" value="HNH_2"/>
    <property type="match status" value="1"/>
</dbReference>
<comment type="caution">
    <text evidence="3">The sequence shown here is derived from an EMBL/GenBank/DDBJ whole genome shotgun (WGS) entry which is preliminary data.</text>
</comment>
<gene>
    <name evidence="3" type="ORF">JMJ77_000661</name>
</gene>
<evidence type="ECO:0000313" key="4">
    <source>
        <dbReference type="Proteomes" id="UP000699042"/>
    </source>
</evidence>